<keyword evidence="1" id="KW-0805">Transcription regulation</keyword>
<dbReference type="Gene3D" id="1.20.120.530">
    <property type="entry name" value="GntR ligand-binding domain-like"/>
    <property type="match status" value="1"/>
</dbReference>
<sequence>MTRAVDRVYSHIREAIIDGRYGPGARLGEVEIAELTSTSRTPVREALRQLEMEGLVEVLPHRGARVYEWSAEDLEEIYDLRMVLEAMAASRAASRIEGKDIDRMAELCDLMENAADRHHLDLVSQLNDEFHAIVRSAAASTRLITMLNAVIQLPLVMRTFHQYAPDDLARSCAHHRDLVAALRSGDEVWADSVMRAHVRAAKSVLLQALTAGNVQTGQAECETGDEGMRDA</sequence>
<gene>
    <name evidence="5" type="ORF">R4198_10065</name>
</gene>
<evidence type="ECO:0000256" key="1">
    <source>
        <dbReference type="ARBA" id="ARBA00023015"/>
    </source>
</evidence>
<dbReference type="InterPro" id="IPR008920">
    <property type="entry name" value="TF_FadR/GntR_C"/>
</dbReference>
<evidence type="ECO:0000259" key="4">
    <source>
        <dbReference type="PROSITE" id="PS50949"/>
    </source>
</evidence>
<accession>A0ABU4ES13</accession>
<dbReference type="Pfam" id="PF00392">
    <property type="entry name" value="GntR"/>
    <property type="match status" value="1"/>
</dbReference>
<dbReference type="EMBL" id="JAWLUM010000002">
    <property type="protein sequence ID" value="MDV7134042.1"/>
    <property type="molecule type" value="Genomic_DNA"/>
</dbReference>
<comment type="caution">
    <text evidence="5">The sequence shown here is derived from an EMBL/GenBank/DDBJ whole genome shotgun (WGS) entry which is preliminary data.</text>
</comment>
<dbReference type="InterPro" id="IPR011711">
    <property type="entry name" value="GntR_C"/>
</dbReference>
<keyword evidence="6" id="KW-1185">Reference proteome</keyword>
<organism evidence="5 6">
    <name type="scientific">Williamsia marianensis</name>
    <dbReference type="NCBI Taxonomy" id="85044"/>
    <lineage>
        <taxon>Bacteria</taxon>
        <taxon>Bacillati</taxon>
        <taxon>Actinomycetota</taxon>
        <taxon>Actinomycetes</taxon>
        <taxon>Mycobacteriales</taxon>
        <taxon>Nocardiaceae</taxon>
        <taxon>Williamsia</taxon>
    </lineage>
</organism>
<evidence type="ECO:0000256" key="2">
    <source>
        <dbReference type="ARBA" id="ARBA00023125"/>
    </source>
</evidence>
<reference evidence="5 6" key="1">
    <citation type="submission" date="2023-10" db="EMBL/GenBank/DDBJ databases">
        <title>Development of a sustainable strategy for remediation of hydrocarbon-contaminated territories based on the waste exchange concept.</title>
        <authorList>
            <person name="Krivoruchko A."/>
        </authorList>
    </citation>
    <scope>NUCLEOTIDE SEQUENCE [LARGE SCALE GENOMIC DNA]</scope>
    <source>
        <strain evidence="5 6">IEGM 1236</strain>
    </source>
</reference>
<keyword evidence="2" id="KW-0238">DNA-binding</keyword>
<dbReference type="SMART" id="SM00895">
    <property type="entry name" value="FCD"/>
    <property type="match status" value="1"/>
</dbReference>
<proteinExistence type="predicted"/>
<evidence type="ECO:0000313" key="6">
    <source>
        <dbReference type="Proteomes" id="UP001185792"/>
    </source>
</evidence>
<dbReference type="RefSeq" id="WP_317713005.1">
    <property type="nucleotide sequence ID" value="NZ_JAWLUM010000002.1"/>
</dbReference>
<evidence type="ECO:0000256" key="3">
    <source>
        <dbReference type="ARBA" id="ARBA00023163"/>
    </source>
</evidence>
<dbReference type="CDD" id="cd07377">
    <property type="entry name" value="WHTH_GntR"/>
    <property type="match status" value="1"/>
</dbReference>
<dbReference type="Pfam" id="PF07729">
    <property type="entry name" value="FCD"/>
    <property type="match status" value="1"/>
</dbReference>
<dbReference type="Proteomes" id="UP001185792">
    <property type="component" value="Unassembled WGS sequence"/>
</dbReference>
<name>A0ABU4ES13_WILMA</name>
<keyword evidence="3" id="KW-0804">Transcription</keyword>
<dbReference type="InterPro" id="IPR000524">
    <property type="entry name" value="Tscrpt_reg_HTH_GntR"/>
</dbReference>
<feature type="domain" description="HTH gntR-type" evidence="4">
    <location>
        <begin position="2"/>
        <end position="69"/>
    </location>
</feature>
<dbReference type="Gene3D" id="1.10.10.10">
    <property type="entry name" value="Winged helix-like DNA-binding domain superfamily/Winged helix DNA-binding domain"/>
    <property type="match status" value="1"/>
</dbReference>
<dbReference type="InterPro" id="IPR036388">
    <property type="entry name" value="WH-like_DNA-bd_sf"/>
</dbReference>
<dbReference type="SUPFAM" id="SSF48008">
    <property type="entry name" value="GntR ligand-binding domain-like"/>
    <property type="match status" value="1"/>
</dbReference>
<dbReference type="SMART" id="SM00345">
    <property type="entry name" value="HTH_GNTR"/>
    <property type="match status" value="1"/>
</dbReference>
<dbReference type="PANTHER" id="PTHR43537:SF24">
    <property type="entry name" value="GLUCONATE OPERON TRANSCRIPTIONAL REPRESSOR"/>
    <property type="match status" value="1"/>
</dbReference>
<dbReference type="PROSITE" id="PS50949">
    <property type="entry name" value="HTH_GNTR"/>
    <property type="match status" value="1"/>
</dbReference>
<dbReference type="SUPFAM" id="SSF46785">
    <property type="entry name" value="Winged helix' DNA-binding domain"/>
    <property type="match status" value="1"/>
</dbReference>
<protein>
    <submittedName>
        <fullName evidence="5">GntR family transcriptional regulator</fullName>
    </submittedName>
</protein>
<dbReference type="PANTHER" id="PTHR43537">
    <property type="entry name" value="TRANSCRIPTIONAL REGULATOR, GNTR FAMILY"/>
    <property type="match status" value="1"/>
</dbReference>
<evidence type="ECO:0000313" key="5">
    <source>
        <dbReference type="EMBL" id="MDV7134042.1"/>
    </source>
</evidence>
<dbReference type="InterPro" id="IPR036390">
    <property type="entry name" value="WH_DNA-bd_sf"/>
</dbReference>
<dbReference type="PRINTS" id="PR00035">
    <property type="entry name" value="HTHGNTR"/>
</dbReference>